<comment type="caution">
    <text evidence="1">The sequence shown here is derived from an EMBL/GenBank/DDBJ whole genome shotgun (WGS) entry which is preliminary data.</text>
</comment>
<organism evidence="1 2">
    <name type="scientific">Chitinophaga silvisoli</name>
    <dbReference type="NCBI Taxonomy" id="2291814"/>
    <lineage>
        <taxon>Bacteria</taxon>
        <taxon>Pseudomonadati</taxon>
        <taxon>Bacteroidota</taxon>
        <taxon>Chitinophagia</taxon>
        <taxon>Chitinophagales</taxon>
        <taxon>Chitinophagaceae</taxon>
        <taxon>Chitinophaga</taxon>
    </lineage>
</organism>
<keyword evidence="2" id="KW-1185">Reference proteome</keyword>
<dbReference type="Proteomes" id="UP000261174">
    <property type="component" value="Unassembled WGS sequence"/>
</dbReference>
<dbReference type="EMBL" id="QTJV01000001">
    <property type="protein sequence ID" value="RFM35995.1"/>
    <property type="molecule type" value="Genomic_DNA"/>
</dbReference>
<evidence type="ECO:0000313" key="1">
    <source>
        <dbReference type="EMBL" id="RFM35995.1"/>
    </source>
</evidence>
<proteinExistence type="predicted"/>
<gene>
    <name evidence="1" type="ORF">DXN04_00295</name>
</gene>
<name>A0A3E1P722_9BACT</name>
<reference evidence="1 2" key="1">
    <citation type="submission" date="2018-08" db="EMBL/GenBank/DDBJ databases">
        <title>Chitinophaga sp. K20C18050901, a novel bacterium isolated from forest soil.</title>
        <authorList>
            <person name="Wang C."/>
        </authorList>
    </citation>
    <scope>NUCLEOTIDE SEQUENCE [LARGE SCALE GENOMIC DNA]</scope>
    <source>
        <strain evidence="1 2">K20C18050901</strain>
    </source>
</reference>
<sequence>MVRAEFFYSPDEKEKLAGNLTETCVQKLMKSKPSYEKKGNCEFLGATYTVLPVRDKRQDKLHIVFFVAAWKVGRVSSNSVNVQLRT</sequence>
<evidence type="ECO:0000313" key="2">
    <source>
        <dbReference type="Proteomes" id="UP000261174"/>
    </source>
</evidence>
<accession>A0A3E1P722</accession>
<dbReference type="AlphaFoldDB" id="A0A3E1P722"/>
<protein>
    <submittedName>
        <fullName evidence="1">Uncharacterized protein</fullName>
    </submittedName>
</protein>